<feature type="signal peptide" evidence="2">
    <location>
        <begin position="1"/>
        <end position="19"/>
    </location>
</feature>
<gene>
    <name evidence="3" type="ORF">CC78DRAFT_277062</name>
</gene>
<dbReference type="GO" id="GO:0006629">
    <property type="term" value="P:lipid metabolic process"/>
    <property type="evidence" value="ECO:0007669"/>
    <property type="project" value="InterPro"/>
</dbReference>
<feature type="chain" id="PRO_5040256381" description="Altered inheritance of mitochondria protein 6" evidence="2">
    <location>
        <begin position="20"/>
        <end position="315"/>
    </location>
</feature>
<dbReference type="CDD" id="cd08577">
    <property type="entry name" value="PI-PLCc_GDPD_SF_unchar3"/>
    <property type="match status" value="1"/>
</dbReference>
<dbReference type="Proteomes" id="UP000800093">
    <property type="component" value="Unassembled WGS sequence"/>
</dbReference>
<keyword evidence="2" id="KW-0732">Signal</keyword>
<dbReference type="AlphaFoldDB" id="A0A9P4N9W9"/>
<dbReference type="InterPro" id="IPR039559">
    <property type="entry name" value="AIM6_PI-PLC-like_dom"/>
</dbReference>
<dbReference type="InterPro" id="IPR017946">
    <property type="entry name" value="PLC-like_Pdiesterase_TIM-brl"/>
</dbReference>
<dbReference type="Gene3D" id="3.20.20.190">
    <property type="entry name" value="Phosphatidylinositol (PI) phosphodiesterase"/>
    <property type="match status" value="1"/>
</dbReference>
<evidence type="ECO:0008006" key="5">
    <source>
        <dbReference type="Google" id="ProtNLM"/>
    </source>
</evidence>
<accession>A0A9P4N9W9</accession>
<comment type="similarity">
    <text evidence="1">Belongs to the AIM6 family.</text>
</comment>
<keyword evidence="4" id="KW-1185">Reference proteome</keyword>
<evidence type="ECO:0000313" key="4">
    <source>
        <dbReference type="Proteomes" id="UP000800093"/>
    </source>
</evidence>
<reference evidence="4" key="1">
    <citation type="journal article" date="2020" name="Stud. Mycol.">
        <title>101 Dothideomycetes genomes: A test case for predicting lifestyles and emergence of pathogens.</title>
        <authorList>
            <person name="Haridas S."/>
            <person name="Albert R."/>
            <person name="Binder M."/>
            <person name="Bloem J."/>
            <person name="LaButti K."/>
            <person name="Salamov A."/>
            <person name="Andreopoulos B."/>
            <person name="Baker S."/>
            <person name="Barry K."/>
            <person name="Bills G."/>
            <person name="Bluhm B."/>
            <person name="Cannon C."/>
            <person name="Castanera R."/>
            <person name="Culley D."/>
            <person name="Daum C."/>
            <person name="Ezra D."/>
            <person name="Gonzalez J."/>
            <person name="Henrissat B."/>
            <person name="Kuo A."/>
            <person name="Liang C."/>
            <person name="Lipzen A."/>
            <person name="Lutzoni F."/>
            <person name="Magnuson J."/>
            <person name="Mondo S."/>
            <person name="Nolan M."/>
            <person name="Ohm R."/>
            <person name="Pangilinan J."/>
            <person name="Park H.-J."/>
            <person name="Ramirez L."/>
            <person name="Alfaro M."/>
            <person name="Sun H."/>
            <person name="Tritt A."/>
            <person name="Yoshinaga Y."/>
            <person name="Zwiers L.-H."/>
            <person name="Turgeon B."/>
            <person name="Goodwin S."/>
            <person name="Spatafora J."/>
            <person name="Crous P."/>
            <person name="Grigoriev I."/>
        </authorList>
    </citation>
    <scope>NUCLEOTIDE SEQUENCE [LARGE SCALE GENOMIC DNA]</scope>
    <source>
        <strain evidence="4">CBS 304.66</strain>
    </source>
</reference>
<proteinExistence type="inferred from homology"/>
<dbReference type="OrthoDB" id="4153866at2759"/>
<comment type="caution">
    <text evidence="3">The sequence shown here is derived from an EMBL/GenBank/DDBJ whole genome shotgun (WGS) entry which is preliminary data.</text>
</comment>
<dbReference type="PANTHER" id="PTHR31571:SF5">
    <property type="entry name" value="ALTERED INHERITANCE OF MITOCHONDRIA PROTEIN 6"/>
    <property type="match status" value="1"/>
</dbReference>
<dbReference type="SUPFAM" id="SSF51695">
    <property type="entry name" value="PLC-like phosphodiesterases"/>
    <property type="match status" value="1"/>
</dbReference>
<evidence type="ECO:0000256" key="1">
    <source>
        <dbReference type="ARBA" id="ARBA00008858"/>
    </source>
</evidence>
<organism evidence="3 4">
    <name type="scientific">Lojkania enalia</name>
    <dbReference type="NCBI Taxonomy" id="147567"/>
    <lineage>
        <taxon>Eukaryota</taxon>
        <taxon>Fungi</taxon>
        <taxon>Dikarya</taxon>
        <taxon>Ascomycota</taxon>
        <taxon>Pezizomycotina</taxon>
        <taxon>Dothideomycetes</taxon>
        <taxon>Pleosporomycetidae</taxon>
        <taxon>Pleosporales</taxon>
        <taxon>Pleosporales incertae sedis</taxon>
        <taxon>Lojkania</taxon>
    </lineage>
</organism>
<evidence type="ECO:0000313" key="3">
    <source>
        <dbReference type="EMBL" id="KAF2269308.1"/>
    </source>
</evidence>
<evidence type="ECO:0000256" key="2">
    <source>
        <dbReference type="SAM" id="SignalP"/>
    </source>
</evidence>
<sequence length="315" mass="34723">MRSRSLSLVVYGLIAGTLASTIPDVSGTLQNILKNTDKSDLYKYPTDLTRGIVPIPVHSHNDYWRDVPFYSGLSYGAISIEADVWLINGTLYVGHEVSALTDERTLESLYIKPILDTLQRQNPITKFSPTPTYNGVFDTSSDQTIYLFIDLKTSGPETWTVVLDALAPLKDAGYLSTYDGETFDEKPVTVIGTGNTPIWAVQNAIPRFAFYDAPLALLSSTFSNVTSFDSPIASTNFEAVFGSIKGLEFNKTQAEKLEEQVSVAHEKGIKARYWNTPAWPVGTRNAVWRTLWEGGADLINADDLKGASQFWEGSG</sequence>
<dbReference type="EMBL" id="ML986582">
    <property type="protein sequence ID" value="KAF2269308.1"/>
    <property type="molecule type" value="Genomic_DNA"/>
</dbReference>
<protein>
    <recommendedName>
        <fullName evidence="5">Altered inheritance of mitochondria protein 6</fullName>
    </recommendedName>
</protein>
<dbReference type="GO" id="GO:0008081">
    <property type="term" value="F:phosphoric diester hydrolase activity"/>
    <property type="evidence" value="ECO:0007669"/>
    <property type="project" value="InterPro"/>
</dbReference>
<dbReference type="InterPro" id="IPR051236">
    <property type="entry name" value="HAT_RTT109-like"/>
</dbReference>
<dbReference type="PANTHER" id="PTHR31571">
    <property type="entry name" value="ALTERED INHERITANCE OF MITOCHONDRIA PROTEIN 6"/>
    <property type="match status" value="1"/>
</dbReference>
<name>A0A9P4N9W9_9PLEO</name>